<sequence>MIKGVLIAESLVAGAKIEAIPLTLTGVYRVAVTDAADYQPPVWTIMYFDADDANADTLAERFADQLDAPGWYVDMHNDTTVYVVFPGKVFRYAIGDPAGRAEAVAYATGVAGVPDTQLWGEGNTPDPALT</sequence>
<proteinExistence type="predicted"/>
<evidence type="ECO:0000313" key="1">
    <source>
        <dbReference type="EMBL" id="CRY84577.1"/>
    </source>
</evidence>
<accession>A0A0H5PA50</accession>
<dbReference type="KEGG" id="nfr:ERS450000_06119"/>
<protein>
    <submittedName>
        <fullName evidence="1">Uncharacterized protein</fullName>
    </submittedName>
</protein>
<geneLocation type="plasmid" evidence="1">
    <name>4</name>
</geneLocation>
<dbReference type="EMBL" id="LN868941">
    <property type="protein sequence ID" value="CRY84577.1"/>
    <property type="molecule type" value="Genomic_DNA"/>
</dbReference>
<dbReference type="AlphaFoldDB" id="A0A0H5PA50"/>
<name>A0A0H5PA50_NOCFR</name>
<keyword evidence="1" id="KW-0614">Plasmid</keyword>
<evidence type="ECO:0000313" key="2">
    <source>
        <dbReference type="Proteomes" id="UP000057820"/>
    </source>
</evidence>
<reference evidence="2" key="1">
    <citation type="submission" date="2015-03" db="EMBL/GenBank/DDBJ databases">
        <authorList>
            <consortium name="Pathogen Informatics"/>
        </authorList>
    </citation>
    <scope>NUCLEOTIDE SEQUENCE [LARGE SCALE GENOMIC DNA]</scope>
    <source>
        <strain evidence="2">NCTC11134</strain>
        <plasmid evidence="2">4</plasmid>
    </source>
</reference>
<organism evidence="1 2">
    <name type="scientific">Nocardia farcinica</name>
    <dbReference type="NCBI Taxonomy" id="37329"/>
    <lineage>
        <taxon>Bacteria</taxon>
        <taxon>Bacillati</taxon>
        <taxon>Actinomycetota</taxon>
        <taxon>Actinomycetes</taxon>
        <taxon>Mycobacteriales</taxon>
        <taxon>Nocardiaceae</taxon>
        <taxon>Nocardia</taxon>
    </lineage>
</organism>
<gene>
    <name evidence="1" type="ORF">ERS450000_06119</name>
</gene>
<dbReference type="Proteomes" id="UP000057820">
    <property type="component" value="Plasmid 4"/>
</dbReference>
<dbReference type="RefSeq" id="WP_060595262.1">
    <property type="nucleotide sequence ID" value="NZ_CP031419.1"/>
</dbReference>